<dbReference type="EMBL" id="JASAOK010000053">
    <property type="protein sequence ID" value="KAK6207698.1"/>
    <property type="molecule type" value="Genomic_DNA"/>
</dbReference>
<organism evidence="2 3">
    <name type="scientific">Colletotrichum tabaci</name>
    <dbReference type="NCBI Taxonomy" id="1209068"/>
    <lineage>
        <taxon>Eukaryota</taxon>
        <taxon>Fungi</taxon>
        <taxon>Dikarya</taxon>
        <taxon>Ascomycota</taxon>
        <taxon>Pezizomycotina</taxon>
        <taxon>Sordariomycetes</taxon>
        <taxon>Hypocreomycetidae</taxon>
        <taxon>Glomerellales</taxon>
        <taxon>Glomerellaceae</taxon>
        <taxon>Colletotrichum</taxon>
        <taxon>Colletotrichum destructivum species complex</taxon>
    </lineage>
</organism>
<accession>A0AAV9SVM3</accession>
<dbReference type="AlphaFoldDB" id="A0AAV9SVM3"/>
<dbReference type="Proteomes" id="UP001327957">
    <property type="component" value="Unassembled WGS sequence"/>
</dbReference>
<sequence length="68" mass="7429">MPCLPPRMMQNKPTSPAIPAPPPLPLLQALACRNFLVKMSELPAVGLGAWDAEDDMPYRSTPEDKAQL</sequence>
<evidence type="ECO:0000256" key="1">
    <source>
        <dbReference type="SAM" id="MobiDB-lite"/>
    </source>
</evidence>
<gene>
    <name evidence="2" type="ORF">QIS74_12779</name>
</gene>
<evidence type="ECO:0000313" key="3">
    <source>
        <dbReference type="Proteomes" id="UP001327957"/>
    </source>
</evidence>
<comment type="caution">
    <text evidence="2">The sequence shown here is derived from an EMBL/GenBank/DDBJ whole genome shotgun (WGS) entry which is preliminary data.</text>
</comment>
<proteinExistence type="predicted"/>
<evidence type="ECO:0000313" key="2">
    <source>
        <dbReference type="EMBL" id="KAK6207698.1"/>
    </source>
</evidence>
<name>A0AAV9SVM3_9PEZI</name>
<reference evidence="2 3" key="1">
    <citation type="submission" date="2023-04" db="EMBL/GenBank/DDBJ databases">
        <title>Colletotrichum tabacum stain YC1 causing leaf anthracnose on Nicotiana tabacum(L.) cv.</title>
        <authorList>
            <person name="Ji Z."/>
            <person name="Wang M."/>
            <person name="Zhang J."/>
            <person name="Wang N."/>
            <person name="Zhou Z."/>
        </authorList>
    </citation>
    <scope>NUCLEOTIDE SEQUENCE [LARGE SCALE GENOMIC DNA]</scope>
    <source>
        <strain evidence="2 3">YC1</strain>
    </source>
</reference>
<feature type="region of interest" description="Disordered" evidence="1">
    <location>
        <begin position="1"/>
        <end position="20"/>
    </location>
</feature>
<protein>
    <submittedName>
        <fullName evidence="2">Uncharacterized protein</fullName>
    </submittedName>
</protein>
<keyword evidence="3" id="KW-1185">Reference proteome</keyword>